<dbReference type="GO" id="GO:0051747">
    <property type="term" value="F:cytosine C-5 DNA demethylase activity"/>
    <property type="evidence" value="ECO:0007669"/>
    <property type="project" value="TreeGrafter"/>
</dbReference>
<dbReference type="Gene3D" id="2.60.120.590">
    <property type="entry name" value="Alpha-ketoglutarate-dependent dioxygenase AlkB-like"/>
    <property type="match status" value="1"/>
</dbReference>
<dbReference type="PANTHER" id="PTHR31573:SF1">
    <property type="entry name" value="DNA OXIDATIVE DEMETHYLASE ALKBH2"/>
    <property type="match status" value="1"/>
</dbReference>
<dbReference type="Pfam" id="PF13532">
    <property type="entry name" value="2OG-FeII_Oxy_2"/>
    <property type="match status" value="1"/>
</dbReference>
<dbReference type="InterPro" id="IPR032852">
    <property type="entry name" value="ALKBH2"/>
</dbReference>
<dbReference type="EMBL" id="KK116304">
    <property type="protein sequence ID" value="KFM67374.1"/>
    <property type="molecule type" value="Genomic_DNA"/>
</dbReference>
<accession>A0A087TQI5</accession>
<dbReference type="GO" id="GO:0006307">
    <property type="term" value="P:DNA alkylation repair"/>
    <property type="evidence" value="ECO:0007669"/>
    <property type="project" value="TreeGrafter"/>
</dbReference>
<evidence type="ECO:0000313" key="5">
    <source>
        <dbReference type="Proteomes" id="UP000054359"/>
    </source>
</evidence>
<evidence type="ECO:0000256" key="1">
    <source>
        <dbReference type="ARBA" id="ARBA00001954"/>
    </source>
</evidence>
<dbReference type="Proteomes" id="UP000054359">
    <property type="component" value="Unassembled WGS sequence"/>
</dbReference>
<dbReference type="STRING" id="407821.A0A087TQI5"/>
<sequence length="113" mass="13422">MHKDNETCLEPESDIPIISLGAKRQMIFTRRNFISRTVDLTHRSLLVMKPPTNKFWMHGLPSQPDVKDPRISVTFRNIKISKIKKRRLEENEDELPEDDWFVHYMKSAPENIF</sequence>
<evidence type="ECO:0000259" key="3">
    <source>
        <dbReference type="Pfam" id="PF13532"/>
    </source>
</evidence>
<feature type="non-terminal residue" evidence="4">
    <location>
        <position position="113"/>
    </location>
</feature>
<feature type="domain" description="Alpha-ketoglutarate-dependent dioxygenase AlkB-like" evidence="3">
    <location>
        <begin position="1"/>
        <end position="76"/>
    </location>
</feature>
<evidence type="ECO:0000313" key="4">
    <source>
        <dbReference type="EMBL" id="KFM67374.1"/>
    </source>
</evidence>
<organism evidence="4 5">
    <name type="scientific">Stegodyphus mimosarum</name>
    <name type="common">African social velvet spider</name>
    <dbReference type="NCBI Taxonomy" id="407821"/>
    <lineage>
        <taxon>Eukaryota</taxon>
        <taxon>Metazoa</taxon>
        <taxon>Ecdysozoa</taxon>
        <taxon>Arthropoda</taxon>
        <taxon>Chelicerata</taxon>
        <taxon>Arachnida</taxon>
        <taxon>Araneae</taxon>
        <taxon>Araneomorphae</taxon>
        <taxon>Entelegynae</taxon>
        <taxon>Eresoidea</taxon>
        <taxon>Eresidae</taxon>
        <taxon>Stegodyphus</taxon>
    </lineage>
</organism>
<keyword evidence="5" id="KW-1185">Reference proteome</keyword>
<dbReference type="AlphaFoldDB" id="A0A087TQI5"/>
<feature type="binding site" evidence="2">
    <location>
        <position position="74"/>
    </location>
    <ligand>
        <name>2-oxoglutarate</name>
        <dbReference type="ChEBI" id="CHEBI:16810"/>
    </ligand>
</feature>
<proteinExistence type="predicted"/>
<reference evidence="4 5" key="1">
    <citation type="submission" date="2013-11" db="EMBL/GenBank/DDBJ databases">
        <title>Genome sequencing of Stegodyphus mimosarum.</title>
        <authorList>
            <person name="Bechsgaard J."/>
        </authorList>
    </citation>
    <scope>NUCLEOTIDE SEQUENCE [LARGE SCALE GENOMIC DNA]</scope>
</reference>
<feature type="binding site" evidence="2">
    <location>
        <position position="70"/>
    </location>
    <ligand>
        <name>2-oxoglutarate</name>
        <dbReference type="ChEBI" id="CHEBI:16810"/>
    </ligand>
</feature>
<name>A0A087TQI5_STEMI</name>
<protein>
    <submittedName>
        <fullName evidence="4">Alpha-ketoglutarate-dependent dioxygenase alkB-like protein</fullName>
    </submittedName>
</protein>
<dbReference type="GO" id="GO:0035516">
    <property type="term" value="F:broad specificity oxidative DNA demethylase activity"/>
    <property type="evidence" value="ECO:0007669"/>
    <property type="project" value="TreeGrafter"/>
</dbReference>
<dbReference type="OrthoDB" id="445341at2759"/>
<gene>
    <name evidence="4" type="ORF">X975_09080</name>
</gene>
<evidence type="ECO:0000256" key="2">
    <source>
        <dbReference type="PIRSR" id="PIRSR632852-1"/>
    </source>
</evidence>
<feature type="binding site" evidence="2">
    <location>
        <position position="58"/>
    </location>
    <ligand>
        <name>2-oxoglutarate</name>
        <dbReference type="ChEBI" id="CHEBI:16810"/>
    </ligand>
</feature>
<dbReference type="InterPro" id="IPR027450">
    <property type="entry name" value="AlkB-like"/>
</dbReference>
<comment type="cofactor">
    <cofactor evidence="1">
        <name>Fe(2+)</name>
        <dbReference type="ChEBI" id="CHEBI:29033"/>
    </cofactor>
</comment>
<keyword evidence="4" id="KW-0560">Oxidoreductase</keyword>
<feature type="binding site" evidence="2">
    <location>
        <position position="2"/>
    </location>
    <ligand>
        <name>2-oxoglutarate</name>
        <dbReference type="ChEBI" id="CHEBI:16810"/>
    </ligand>
</feature>
<dbReference type="PANTHER" id="PTHR31573">
    <property type="entry name" value="ALPHA-KETOGLUTARATE-DEPENDENT DIOXYGENASE ALKB HOMOLOG 2"/>
    <property type="match status" value="1"/>
</dbReference>
<dbReference type="InterPro" id="IPR037151">
    <property type="entry name" value="AlkB-like_sf"/>
</dbReference>
<keyword evidence="4" id="KW-0223">Dioxygenase</keyword>
<feature type="binding site" evidence="2">
    <location>
        <position position="76"/>
    </location>
    <ligand>
        <name>2-oxoglutarate</name>
        <dbReference type="ChEBI" id="CHEBI:16810"/>
    </ligand>
</feature>
<dbReference type="GO" id="GO:0008198">
    <property type="term" value="F:ferrous iron binding"/>
    <property type="evidence" value="ECO:0007669"/>
    <property type="project" value="TreeGrafter"/>
</dbReference>
<dbReference type="SUPFAM" id="SSF51197">
    <property type="entry name" value="Clavaminate synthase-like"/>
    <property type="match status" value="1"/>
</dbReference>